<protein>
    <submittedName>
        <fullName evidence="4">Uncharacterized protein</fullName>
    </submittedName>
</protein>
<evidence type="ECO:0000256" key="1">
    <source>
        <dbReference type="ARBA" id="ARBA00022737"/>
    </source>
</evidence>
<keyword evidence="5" id="KW-1185">Reference proteome</keyword>
<name>A0AAU9M7Z0_9ASTR</name>
<dbReference type="EMBL" id="CAKMRJ010000002">
    <property type="protein sequence ID" value="CAH1416968.1"/>
    <property type="molecule type" value="Genomic_DNA"/>
</dbReference>
<gene>
    <name evidence="4" type="ORF">LVIROSA_LOCUS4694</name>
</gene>
<dbReference type="PANTHER" id="PTHR46935">
    <property type="entry name" value="OS01G0674700 PROTEIN"/>
    <property type="match status" value="1"/>
</dbReference>
<dbReference type="PROSITE" id="PS51375">
    <property type="entry name" value="PPR"/>
    <property type="match status" value="1"/>
</dbReference>
<evidence type="ECO:0000313" key="4">
    <source>
        <dbReference type="EMBL" id="CAH1416968.1"/>
    </source>
</evidence>
<feature type="transmembrane region" description="Helical" evidence="3">
    <location>
        <begin position="6"/>
        <end position="29"/>
    </location>
</feature>
<accession>A0AAU9M7Z0</accession>
<dbReference type="AlphaFoldDB" id="A0AAU9M7Z0"/>
<proteinExistence type="predicted"/>
<dbReference type="Proteomes" id="UP001157418">
    <property type="component" value="Unassembled WGS sequence"/>
</dbReference>
<reference evidence="4 5" key="1">
    <citation type="submission" date="2022-01" db="EMBL/GenBank/DDBJ databases">
        <authorList>
            <person name="Xiong W."/>
            <person name="Schranz E."/>
        </authorList>
    </citation>
    <scope>NUCLEOTIDE SEQUENCE [LARGE SCALE GENOMIC DNA]</scope>
</reference>
<dbReference type="InterPro" id="IPR002885">
    <property type="entry name" value="PPR_rpt"/>
</dbReference>
<sequence length="128" mass="14733">MSASTGVGRFILYFASPVGVWFALIFFCFEFRVEKYECGAERNCLCDSSRTRSLRFYVVAHRHRSKFLMTNRDPVVELDLVVYDTVLNVCTFSGQWKGVSRVFEEFRKSGLKLMGATYGIAMEVFFST</sequence>
<dbReference type="GO" id="GO:0009507">
    <property type="term" value="C:chloroplast"/>
    <property type="evidence" value="ECO:0007669"/>
    <property type="project" value="TreeGrafter"/>
</dbReference>
<organism evidence="4 5">
    <name type="scientific">Lactuca virosa</name>
    <dbReference type="NCBI Taxonomy" id="75947"/>
    <lineage>
        <taxon>Eukaryota</taxon>
        <taxon>Viridiplantae</taxon>
        <taxon>Streptophyta</taxon>
        <taxon>Embryophyta</taxon>
        <taxon>Tracheophyta</taxon>
        <taxon>Spermatophyta</taxon>
        <taxon>Magnoliopsida</taxon>
        <taxon>eudicotyledons</taxon>
        <taxon>Gunneridae</taxon>
        <taxon>Pentapetalae</taxon>
        <taxon>asterids</taxon>
        <taxon>campanulids</taxon>
        <taxon>Asterales</taxon>
        <taxon>Asteraceae</taxon>
        <taxon>Cichorioideae</taxon>
        <taxon>Cichorieae</taxon>
        <taxon>Lactucinae</taxon>
        <taxon>Lactuca</taxon>
    </lineage>
</organism>
<keyword evidence="3" id="KW-0812">Transmembrane</keyword>
<keyword evidence="1" id="KW-0677">Repeat</keyword>
<dbReference type="PANTHER" id="PTHR46935:SF2">
    <property type="entry name" value="PENTACOTRIPEPTIDE-REPEAT REGION OF PRORP DOMAIN-CONTAINING PROTEIN"/>
    <property type="match status" value="1"/>
</dbReference>
<keyword evidence="3" id="KW-1133">Transmembrane helix</keyword>
<evidence type="ECO:0000256" key="2">
    <source>
        <dbReference type="PROSITE-ProRule" id="PRU00708"/>
    </source>
</evidence>
<comment type="caution">
    <text evidence="4">The sequence shown here is derived from an EMBL/GenBank/DDBJ whole genome shotgun (WGS) entry which is preliminary data.</text>
</comment>
<feature type="repeat" description="PPR" evidence="2">
    <location>
        <begin position="79"/>
        <end position="113"/>
    </location>
</feature>
<dbReference type="Gene3D" id="1.25.40.10">
    <property type="entry name" value="Tetratricopeptide repeat domain"/>
    <property type="match status" value="1"/>
</dbReference>
<evidence type="ECO:0000256" key="3">
    <source>
        <dbReference type="SAM" id="Phobius"/>
    </source>
</evidence>
<dbReference type="GO" id="GO:0009658">
    <property type="term" value="P:chloroplast organization"/>
    <property type="evidence" value="ECO:0007669"/>
    <property type="project" value="InterPro"/>
</dbReference>
<keyword evidence="3" id="KW-0472">Membrane</keyword>
<dbReference type="InterPro" id="IPR044645">
    <property type="entry name" value="DG1/EMB2279-like"/>
</dbReference>
<dbReference type="InterPro" id="IPR011990">
    <property type="entry name" value="TPR-like_helical_dom_sf"/>
</dbReference>
<evidence type="ECO:0000313" key="5">
    <source>
        <dbReference type="Proteomes" id="UP001157418"/>
    </source>
</evidence>